<accession>A0A0A9F9V3</accession>
<evidence type="ECO:0000313" key="1">
    <source>
        <dbReference type="EMBL" id="JAE07994.1"/>
    </source>
</evidence>
<sequence length="15" mass="1574">MTNCTVAPGSEVEVH</sequence>
<protein>
    <submittedName>
        <fullName evidence="1">Uncharacterized protein</fullName>
    </submittedName>
</protein>
<organism evidence="1">
    <name type="scientific">Arundo donax</name>
    <name type="common">Giant reed</name>
    <name type="synonym">Donax arundinaceus</name>
    <dbReference type="NCBI Taxonomy" id="35708"/>
    <lineage>
        <taxon>Eukaryota</taxon>
        <taxon>Viridiplantae</taxon>
        <taxon>Streptophyta</taxon>
        <taxon>Embryophyta</taxon>
        <taxon>Tracheophyta</taxon>
        <taxon>Spermatophyta</taxon>
        <taxon>Magnoliopsida</taxon>
        <taxon>Liliopsida</taxon>
        <taxon>Poales</taxon>
        <taxon>Poaceae</taxon>
        <taxon>PACMAD clade</taxon>
        <taxon>Arundinoideae</taxon>
        <taxon>Arundineae</taxon>
        <taxon>Arundo</taxon>
    </lineage>
</organism>
<reference evidence="1" key="1">
    <citation type="submission" date="2014-09" db="EMBL/GenBank/DDBJ databases">
        <authorList>
            <person name="Magalhaes I.L.F."/>
            <person name="Oliveira U."/>
            <person name="Santos F.R."/>
            <person name="Vidigal T.H.D.A."/>
            <person name="Brescovit A.D."/>
            <person name="Santos A.J."/>
        </authorList>
    </citation>
    <scope>NUCLEOTIDE SEQUENCE</scope>
    <source>
        <tissue evidence="1">Shoot tissue taken approximately 20 cm above the soil surface</tissue>
    </source>
</reference>
<reference evidence="1" key="2">
    <citation type="journal article" date="2015" name="Data Brief">
        <title>Shoot transcriptome of the giant reed, Arundo donax.</title>
        <authorList>
            <person name="Barrero R.A."/>
            <person name="Guerrero F.D."/>
            <person name="Moolhuijzen P."/>
            <person name="Goolsby J.A."/>
            <person name="Tidwell J."/>
            <person name="Bellgard S.E."/>
            <person name="Bellgard M.I."/>
        </authorList>
    </citation>
    <scope>NUCLEOTIDE SEQUENCE</scope>
    <source>
        <tissue evidence="1">Shoot tissue taken approximately 20 cm above the soil surface</tissue>
    </source>
</reference>
<name>A0A0A9F9V3_ARUDO</name>
<proteinExistence type="predicted"/>
<dbReference type="EMBL" id="GBRH01189902">
    <property type="protein sequence ID" value="JAE07994.1"/>
    <property type="molecule type" value="Transcribed_RNA"/>
</dbReference>